<reference evidence="11" key="1">
    <citation type="journal article" date="2011" name="J. Bacteriol.">
        <title>Genome sequences of eight morphologically diverse alphaproteobacteria.</title>
        <authorList>
            <consortium name="US DOE Joint Genome Institute"/>
            <person name="Brown P.J."/>
            <person name="Kysela D.T."/>
            <person name="Buechlein A."/>
            <person name="Hemmerich C."/>
            <person name="Brun Y.V."/>
        </authorList>
    </citation>
    <scope>NUCLEOTIDE SEQUENCE [LARGE SCALE GENOMIC DNA]</scope>
    <source>
        <strain evidence="11">ATCC 49814 / DSM 5838 / IFAM 1418</strain>
    </source>
</reference>
<accession>C6XNJ1</accession>
<dbReference type="Gene3D" id="2.60.40.10">
    <property type="entry name" value="Immunoglobulins"/>
    <property type="match status" value="1"/>
</dbReference>
<keyword evidence="7" id="KW-0136">Cellulose degradation</keyword>
<keyword evidence="2 6" id="KW-0378">Hydrolase</keyword>
<evidence type="ECO:0000256" key="1">
    <source>
        <dbReference type="ARBA" id="ARBA00007072"/>
    </source>
</evidence>
<dbReference type="Proteomes" id="UP000002745">
    <property type="component" value="Chromosome"/>
</dbReference>
<dbReference type="STRING" id="582402.Hbal_2456"/>
<dbReference type="eggNOG" id="COG5297">
    <property type="taxonomic scope" value="Bacteria"/>
</dbReference>
<dbReference type="InterPro" id="IPR004197">
    <property type="entry name" value="Cellulase_Ig-like"/>
</dbReference>
<gene>
    <name evidence="10" type="ordered locus">Hbal_2456</name>
</gene>
<keyword evidence="7" id="KW-0732">Signal</keyword>
<feature type="active site" evidence="6">
    <location>
        <position position="622"/>
    </location>
</feature>
<dbReference type="Pfam" id="PF00759">
    <property type="entry name" value="Glyco_hydro_9"/>
    <property type="match status" value="1"/>
</dbReference>
<evidence type="ECO:0000313" key="10">
    <source>
        <dbReference type="EMBL" id="ACT60135.1"/>
    </source>
</evidence>
<keyword evidence="5 6" id="KW-0624">Polysaccharide degradation</keyword>
<proteinExistence type="inferred from homology"/>
<dbReference type="GO" id="GO:0030245">
    <property type="term" value="P:cellulose catabolic process"/>
    <property type="evidence" value="ECO:0007669"/>
    <property type="project" value="UniProtKB-KW"/>
</dbReference>
<dbReference type="HOGENOM" id="CLU_006010_2_1_5"/>
<feature type="chain" id="PRO_5005125703" description="Endoglucanase" evidence="7">
    <location>
        <begin position="34"/>
        <end position="648"/>
    </location>
</feature>
<evidence type="ECO:0000259" key="9">
    <source>
        <dbReference type="Pfam" id="PF02927"/>
    </source>
</evidence>
<dbReference type="AlphaFoldDB" id="C6XNJ1"/>
<evidence type="ECO:0000313" key="11">
    <source>
        <dbReference type="Proteomes" id="UP000002745"/>
    </source>
</evidence>
<sequence>MAHLKEDKKLKFHIFVAGSVAFIAALTLPNAVAAPIKSTDNCPNEKIEIFLNQVGYETPSNKSAVVSSKSTSPLKWTLKDGSGESTLSGETIVLGLDKLSGLHTHRISFSSLKTEGKDYTLETCGETSEVFKIASNPFNSLSEEALRFFYQMRSGTPILEAYTSTPEYSRPAGHPSSNLTCFNGLDRTKKNWDGCDYSLDVTGGWYDAGDYGKYVVNGGISLWTLQNAYERMSILGGANNLGWSASRVPLPEEHKGWSPLLSETRWEMEFLLKMQLPEGYQTQAPLGLQNVAKGKKLEISQIDGGGLAHHKVHEDQWLGLPISPNDSNEQRYLYPVSTAATLNLAATASQCARIWKKIDAAFSNKCLNAAKKAYTAAKAYPDIYAYDLFDGGGPYADSDLSDEFAWAAFELFSTTGNTEYIQELKDTPGRDWLSRYKNEKLNGLYWASTDILPLLTILISVEHFGLNDRKTASEAILKIADSYLFESNNNSFLIPVSHSEFDWGSNGALLNKAMILAYAGEITENSKYRNAVIDIMNYLLGNNPLSQSYIAGFGSNPAKNMHHRFWAAAADDQYPYTAPGSVSGGPNVNSAIDEVAQELLKSCKQAPITCWVDDIKAYSLNEVAINWNAPLVWVTSYLETSRGYASTN</sequence>
<comment type="catalytic activity">
    <reaction evidence="7">
        <text>Endohydrolysis of (1-&gt;4)-beta-D-glucosidic linkages in cellulose, lichenin and cereal beta-D-glucans.</text>
        <dbReference type="EC" id="3.2.1.4"/>
    </reaction>
</comment>
<feature type="active site" evidence="6">
    <location>
        <position position="613"/>
    </location>
</feature>
<dbReference type="InterPro" id="IPR008928">
    <property type="entry name" value="6-hairpin_glycosidase_sf"/>
</dbReference>
<evidence type="ECO:0000256" key="7">
    <source>
        <dbReference type="RuleBase" id="RU361166"/>
    </source>
</evidence>
<keyword evidence="3 6" id="KW-0119">Carbohydrate metabolism</keyword>
<dbReference type="CAZy" id="GH9">
    <property type="family name" value="Glycoside Hydrolase Family 9"/>
</dbReference>
<evidence type="ECO:0000256" key="2">
    <source>
        <dbReference type="ARBA" id="ARBA00022801"/>
    </source>
</evidence>
<organism evidence="10 11">
    <name type="scientific">Hirschia baltica (strain ATCC 49814 / DSM 5838 / IFAM 1418)</name>
    <dbReference type="NCBI Taxonomy" id="582402"/>
    <lineage>
        <taxon>Bacteria</taxon>
        <taxon>Pseudomonadati</taxon>
        <taxon>Pseudomonadota</taxon>
        <taxon>Alphaproteobacteria</taxon>
        <taxon>Hyphomonadales</taxon>
        <taxon>Hyphomonadaceae</taxon>
        <taxon>Hirschia</taxon>
    </lineage>
</organism>
<feature type="domain" description="Glycoside hydrolase family 9" evidence="8">
    <location>
        <begin position="139"/>
        <end position="634"/>
    </location>
</feature>
<dbReference type="PROSITE" id="PS00698">
    <property type="entry name" value="GH9_3"/>
    <property type="match status" value="1"/>
</dbReference>
<keyword evidence="4 6" id="KW-0326">Glycosidase</keyword>
<name>C6XNJ1_HIRBI</name>
<dbReference type="GO" id="GO:0008810">
    <property type="term" value="F:cellulase activity"/>
    <property type="evidence" value="ECO:0007669"/>
    <property type="project" value="UniProtKB-EC"/>
</dbReference>
<dbReference type="PANTHER" id="PTHR22298">
    <property type="entry name" value="ENDO-1,4-BETA-GLUCANASE"/>
    <property type="match status" value="1"/>
</dbReference>
<dbReference type="KEGG" id="hba:Hbal_2456"/>
<dbReference type="InterPro" id="IPR014756">
    <property type="entry name" value="Ig_E-set"/>
</dbReference>
<dbReference type="EMBL" id="CP001678">
    <property type="protein sequence ID" value="ACT60135.1"/>
    <property type="molecule type" value="Genomic_DNA"/>
</dbReference>
<dbReference type="EC" id="3.2.1.4" evidence="7"/>
<comment type="similarity">
    <text evidence="1 6 7">Belongs to the glycosyl hydrolase 9 (cellulase E) family.</text>
</comment>
<dbReference type="InterPro" id="IPR013783">
    <property type="entry name" value="Ig-like_fold"/>
</dbReference>
<dbReference type="InterPro" id="IPR012341">
    <property type="entry name" value="6hp_glycosidase-like_sf"/>
</dbReference>
<evidence type="ECO:0000256" key="4">
    <source>
        <dbReference type="ARBA" id="ARBA00023295"/>
    </source>
</evidence>
<evidence type="ECO:0000256" key="6">
    <source>
        <dbReference type="PROSITE-ProRule" id="PRU10060"/>
    </source>
</evidence>
<dbReference type="InterPro" id="IPR001701">
    <property type="entry name" value="Glyco_hydro_9"/>
</dbReference>
<feature type="signal peptide" evidence="7">
    <location>
        <begin position="1"/>
        <end position="33"/>
    </location>
</feature>
<dbReference type="Pfam" id="PF02927">
    <property type="entry name" value="CelD_N"/>
    <property type="match status" value="1"/>
</dbReference>
<keyword evidence="11" id="KW-1185">Reference proteome</keyword>
<feature type="domain" description="Cellulase Ig-like" evidence="9">
    <location>
        <begin position="48"/>
        <end position="128"/>
    </location>
</feature>
<dbReference type="SUPFAM" id="SSF81296">
    <property type="entry name" value="E set domains"/>
    <property type="match status" value="1"/>
</dbReference>
<dbReference type="SUPFAM" id="SSF48208">
    <property type="entry name" value="Six-hairpin glycosidases"/>
    <property type="match status" value="1"/>
</dbReference>
<protein>
    <recommendedName>
        <fullName evidence="7">Endoglucanase</fullName>
        <ecNumber evidence="7">3.2.1.4</ecNumber>
    </recommendedName>
</protein>
<evidence type="ECO:0000256" key="3">
    <source>
        <dbReference type="ARBA" id="ARBA00023277"/>
    </source>
</evidence>
<dbReference type="InterPro" id="IPR033126">
    <property type="entry name" value="Glyco_hydro_9_Asp/Glu_AS"/>
</dbReference>
<evidence type="ECO:0000259" key="8">
    <source>
        <dbReference type="Pfam" id="PF00759"/>
    </source>
</evidence>
<dbReference type="CDD" id="cd02850">
    <property type="entry name" value="E_set_Cellulase_N"/>
    <property type="match status" value="1"/>
</dbReference>
<dbReference type="Gene3D" id="1.50.10.10">
    <property type="match status" value="1"/>
</dbReference>
<evidence type="ECO:0000256" key="5">
    <source>
        <dbReference type="ARBA" id="ARBA00023326"/>
    </source>
</evidence>